<evidence type="ECO:0000256" key="1">
    <source>
        <dbReference type="ARBA" id="ARBA00004442"/>
    </source>
</evidence>
<gene>
    <name evidence="6" type="ORF">ADIS_2226</name>
</gene>
<dbReference type="InterPro" id="IPR041700">
    <property type="entry name" value="OMP_b-brl_3"/>
</dbReference>
<dbReference type="Gene3D" id="2.40.170.20">
    <property type="entry name" value="TonB-dependent receptor, beta-barrel domain"/>
    <property type="match status" value="1"/>
</dbReference>
<dbReference type="Proteomes" id="UP000013909">
    <property type="component" value="Unassembled WGS sequence"/>
</dbReference>
<keyword evidence="6" id="KW-0675">Receptor</keyword>
<keyword evidence="3" id="KW-0998">Cell outer membrane</keyword>
<dbReference type="AlphaFoldDB" id="R7ZTJ4"/>
<dbReference type="PANTHER" id="PTHR40980:SF4">
    <property type="entry name" value="TONB-DEPENDENT RECEPTOR-LIKE BETA-BARREL DOMAIN-CONTAINING PROTEIN"/>
    <property type="match status" value="1"/>
</dbReference>
<dbReference type="Pfam" id="PF07715">
    <property type="entry name" value="Plug"/>
    <property type="match status" value="1"/>
</dbReference>
<dbReference type="SUPFAM" id="SSF49464">
    <property type="entry name" value="Carboxypeptidase regulatory domain-like"/>
    <property type="match status" value="1"/>
</dbReference>
<dbReference type="InterPro" id="IPR008969">
    <property type="entry name" value="CarboxyPept-like_regulatory"/>
</dbReference>
<dbReference type="InterPro" id="IPR036942">
    <property type="entry name" value="Beta-barrel_TonB_sf"/>
</dbReference>
<dbReference type="Gene3D" id="2.60.40.1120">
    <property type="entry name" value="Carboxypeptidase-like, regulatory domain"/>
    <property type="match status" value="1"/>
</dbReference>
<feature type="domain" description="Outer membrane protein beta-barrel" evidence="5">
    <location>
        <begin position="401"/>
        <end position="804"/>
    </location>
</feature>
<accession>R7ZTJ4</accession>
<dbReference type="SUPFAM" id="SSF56935">
    <property type="entry name" value="Porins"/>
    <property type="match status" value="1"/>
</dbReference>
<dbReference type="InterPro" id="IPR012910">
    <property type="entry name" value="Plug_dom"/>
</dbReference>
<dbReference type="Pfam" id="PF13620">
    <property type="entry name" value="CarboxypepD_reg"/>
    <property type="match status" value="1"/>
</dbReference>
<comment type="caution">
    <text evidence="6">The sequence shown here is derived from an EMBL/GenBank/DDBJ whole genome shotgun (WGS) entry which is preliminary data.</text>
</comment>
<comment type="subcellular location">
    <subcellularLocation>
        <location evidence="1">Cell outer membrane</location>
    </subcellularLocation>
</comment>
<dbReference type="InterPro" id="IPR037066">
    <property type="entry name" value="Plug_dom_sf"/>
</dbReference>
<name>R7ZTJ4_9BACT</name>
<reference evidence="6 7" key="1">
    <citation type="submission" date="2013-02" db="EMBL/GenBank/DDBJ databases">
        <title>A novel strain isolated from Lonar lake, Maharashtra, India.</title>
        <authorList>
            <person name="Singh A."/>
        </authorList>
    </citation>
    <scope>NUCLEOTIDE SEQUENCE [LARGE SCALE GENOMIC DNA]</scope>
    <source>
        <strain evidence="6 7">AK24</strain>
    </source>
</reference>
<dbReference type="Pfam" id="PF14905">
    <property type="entry name" value="OMP_b-brl_3"/>
    <property type="match status" value="1"/>
</dbReference>
<sequence>MFSLVNTDALRQVVPFLLFLFLAIPGYSQQNRQLSGKVIDTDTQEGLEYASVAVYSPSDSSLVAGGVTDSMGSFSLEVNPGTYFVRLRFIGYKERVLNGVQVGQAGASLGTLSLDLGEESLGEVVVAADKLAVRHQIDRQVYGTSDFQAAVGGTATDLLRNLPAMSVNAEGEISFRGTSGFVILIDGKPIQADAAGLLNQLPANAIEDIEVITSPSARFDPEGKAGIINIVTKKGATDGTYLLVNVLGGAPSLDLHGNERSPQRYGGDFTLSMKKNKWDISVGADYNRNDVAGYRDGQVETYLDNTVTSFPSVGERSYRKENYSGRALVGYTINPQHAINASAYGGTRVETRYADISYSQTRTRVGEETPFDALNYFNMNERERRSQFFVGSLDYTAVFANKSSLSVSGLYEYTNLTGPTRNLNLNPLNYADTLDYLAMDELNPLNGTRINVDYTLPLSASSALSTGYQYRHLRHVGEFAFRQKILGTGEFEEMPEFGSDIDLFRTIHAVYGEYQYRSEDLSVTAGLRVEDTDRRLDDYGQQQSYDLQLLNLFPSLSINYDTEKGITWKGSYSRRIERTTTSMMNPFLSRRHSEVLEVGDPELLPELVDAVEVGLVKNFERHSVFANAYYRRVRDAINRVNTVYNDSILLRVYTNAGVSQVYGAEAGADLEPTDNWKVYVGGTLYYFDLQGAAVGQQVRRNSWNYSFNVNSSWNLGKDWNLVFNLNYLSRIITVQGEDSRFFSPNTTLKKSLLGKRLDLALQWRNMGMGVLDSNRQRISGSGEGFFTSTHYIYERDVILLTASYRINQLSKKLNFTKSEFGDREF</sequence>
<dbReference type="EMBL" id="AQHR01000059">
    <property type="protein sequence ID" value="EON77358.1"/>
    <property type="molecule type" value="Genomic_DNA"/>
</dbReference>
<dbReference type="OrthoDB" id="972646at2"/>
<dbReference type="STRING" id="1232681.ADIS_2226"/>
<keyword evidence="2" id="KW-0472">Membrane</keyword>
<dbReference type="RefSeq" id="WP_010854364.1">
    <property type="nucleotide sequence ID" value="NZ_AQHR01000059.1"/>
</dbReference>
<dbReference type="PANTHER" id="PTHR40980">
    <property type="entry name" value="PLUG DOMAIN-CONTAINING PROTEIN"/>
    <property type="match status" value="1"/>
</dbReference>
<evidence type="ECO:0000256" key="2">
    <source>
        <dbReference type="ARBA" id="ARBA00023136"/>
    </source>
</evidence>
<evidence type="ECO:0000313" key="6">
    <source>
        <dbReference type="EMBL" id="EON77358.1"/>
    </source>
</evidence>
<evidence type="ECO:0000256" key="3">
    <source>
        <dbReference type="ARBA" id="ARBA00023237"/>
    </source>
</evidence>
<organism evidence="6 7">
    <name type="scientific">Lunatimonas lonarensis</name>
    <dbReference type="NCBI Taxonomy" id="1232681"/>
    <lineage>
        <taxon>Bacteria</taxon>
        <taxon>Pseudomonadati</taxon>
        <taxon>Bacteroidota</taxon>
        <taxon>Cytophagia</taxon>
        <taxon>Cytophagales</taxon>
        <taxon>Cyclobacteriaceae</taxon>
    </lineage>
</organism>
<dbReference type="Gene3D" id="2.170.130.10">
    <property type="entry name" value="TonB-dependent receptor, plug domain"/>
    <property type="match status" value="1"/>
</dbReference>
<evidence type="ECO:0000259" key="5">
    <source>
        <dbReference type="Pfam" id="PF14905"/>
    </source>
</evidence>
<keyword evidence="7" id="KW-1185">Reference proteome</keyword>
<dbReference type="PATRIC" id="fig|1288963.3.peg.2217"/>
<protein>
    <submittedName>
        <fullName evidence="6">TonB-dependent receptor domain protein</fullName>
    </submittedName>
</protein>
<evidence type="ECO:0000259" key="4">
    <source>
        <dbReference type="Pfam" id="PF07715"/>
    </source>
</evidence>
<evidence type="ECO:0000313" key="7">
    <source>
        <dbReference type="Proteomes" id="UP000013909"/>
    </source>
</evidence>
<feature type="domain" description="TonB-dependent receptor plug" evidence="4">
    <location>
        <begin position="139"/>
        <end position="226"/>
    </location>
</feature>
<proteinExistence type="predicted"/>
<dbReference type="GO" id="GO:0009279">
    <property type="term" value="C:cell outer membrane"/>
    <property type="evidence" value="ECO:0007669"/>
    <property type="project" value="UniProtKB-SubCell"/>
</dbReference>